<evidence type="ECO:0000256" key="5">
    <source>
        <dbReference type="ARBA" id="ARBA00023134"/>
    </source>
</evidence>
<dbReference type="Pfam" id="PF03144">
    <property type="entry name" value="GTP_EFTU_D2"/>
    <property type="match status" value="1"/>
</dbReference>
<keyword evidence="7" id="KW-0479">Metal-binding</keyword>
<keyword evidence="5 7" id="KW-0342">GTP-binding</keyword>
<comment type="similarity">
    <text evidence="7">Belongs to the TRAFAC class translation factor GTPase superfamily. Classic translation factor GTPase family. EF-Tu/EF-1A subfamily.</text>
</comment>
<dbReference type="PRINTS" id="PR00315">
    <property type="entry name" value="ELONGATNFCT"/>
</dbReference>
<dbReference type="SUPFAM" id="SSF52540">
    <property type="entry name" value="P-loop containing nucleoside triphosphate hydrolases"/>
    <property type="match status" value="1"/>
</dbReference>
<feature type="binding site" evidence="7">
    <location>
        <begin position="136"/>
        <end position="139"/>
    </location>
    <ligand>
        <name>GTP</name>
        <dbReference type="ChEBI" id="CHEBI:37565"/>
    </ligand>
</feature>
<sequence length="403" mass="44184">MAKETFNRNKPHLNIGTIGHVDHGKTTLTAAISAVLASKGLAEKKDFSAIDSAPEEKERGITINTAHIEYETEKRHYAHVDCPGHADYVKNMVTGAAQMDGAIVVCAATDGPMPQTREHILLCRQVNVPRIVVFMNKVDMVDDAELLELVEMELRDLLSTYDFDGDNSPVIQGSALGALTAATAATPDSEDKWFKSVEELMDAVDNWIEQPPRDTDKPFLMPIEDVFSVTGRGTVATGRIEAGIINTGDPVDIIGMGEEKLTSTITGVEMFRKILDRGEAGDNVGLLLRGIEKTDIKRGMVIAKKDSVKPHKKFKASVYILSKEEGGRHTPFHNKYRPQFYVRTTDVTGEIFLPEGVEMVMPGDNLEITVELLQPIALNVGLRFAIREGGRTVGSGQVTEILD</sequence>
<dbReference type="NCBIfam" id="NF009372">
    <property type="entry name" value="PRK12735.1"/>
    <property type="match status" value="1"/>
</dbReference>
<evidence type="ECO:0000313" key="9">
    <source>
        <dbReference type="EMBL" id="SIQ45446.1"/>
    </source>
</evidence>
<dbReference type="InterPro" id="IPR031157">
    <property type="entry name" value="G_TR_CS"/>
</dbReference>
<dbReference type="NCBIfam" id="NF000766">
    <property type="entry name" value="PRK00049.1"/>
    <property type="match status" value="1"/>
</dbReference>
<dbReference type="Pfam" id="PF03143">
    <property type="entry name" value="GTP_EFTU_D3"/>
    <property type="match status" value="1"/>
</dbReference>
<keyword evidence="3 7" id="KW-0251">Elongation factor</keyword>
<dbReference type="SUPFAM" id="SSF50447">
    <property type="entry name" value="Translation proteins"/>
    <property type="match status" value="1"/>
</dbReference>
<comment type="catalytic activity">
    <reaction evidence="7">
        <text>GTP + H2O = GDP + phosphate + H(+)</text>
        <dbReference type="Rhea" id="RHEA:19669"/>
        <dbReference type="ChEBI" id="CHEBI:15377"/>
        <dbReference type="ChEBI" id="CHEBI:15378"/>
        <dbReference type="ChEBI" id="CHEBI:37565"/>
        <dbReference type="ChEBI" id="CHEBI:43474"/>
        <dbReference type="ChEBI" id="CHEBI:58189"/>
        <dbReference type="EC" id="3.6.5.3"/>
    </reaction>
</comment>
<comment type="subunit">
    <text evidence="7">Monomer.</text>
</comment>
<dbReference type="EMBL" id="FTMF01000005">
    <property type="protein sequence ID" value="SIQ45446.1"/>
    <property type="molecule type" value="Genomic_DNA"/>
</dbReference>
<comment type="subcellular location">
    <subcellularLocation>
        <location evidence="7">Cytoplasm</location>
    </subcellularLocation>
</comment>
<keyword evidence="7" id="KW-0378">Hydrolase</keyword>
<name>A0ABY1JMD0_9FLAO</name>
<keyword evidence="7" id="KW-0460">Magnesium</keyword>
<dbReference type="Proteomes" id="UP000185725">
    <property type="component" value="Unassembled WGS sequence"/>
</dbReference>
<dbReference type="InterPro" id="IPR004541">
    <property type="entry name" value="Transl_elong_EFTu/EF1A_bac/org"/>
</dbReference>
<dbReference type="InterPro" id="IPR009001">
    <property type="entry name" value="Transl_elong_EF1A/Init_IF2_C"/>
</dbReference>
<comment type="caution">
    <text evidence="9">The sequence shown here is derived from an EMBL/GenBank/DDBJ whole genome shotgun (WGS) entry which is preliminary data.</text>
</comment>
<dbReference type="InterPro" id="IPR000795">
    <property type="entry name" value="T_Tr_GTP-bd_dom"/>
</dbReference>
<dbReference type="InterPro" id="IPR050055">
    <property type="entry name" value="EF-Tu_GTPase"/>
</dbReference>
<dbReference type="Gene3D" id="2.40.30.10">
    <property type="entry name" value="Translation factors"/>
    <property type="match status" value="2"/>
</dbReference>
<evidence type="ECO:0000256" key="4">
    <source>
        <dbReference type="ARBA" id="ARBA00022917"/>
    </source>
</evidence>
<gene>
    <name evidence="7" type="primary">tuf</name>
    <name evidence="9" type="ORF">SAMN05421682_10581</name>
</gene>
<dbReference type="InterPro" id="IPR005225">
    <property type="entry name" value="Small_GTP-bd"/>
</dbReference>
<evidence type="ECO:0000259" key="8">
    <source>
        <dbReference type="PROSITE" id="PS51722"/>
    </source>
</evidence>
<dbReference type="EC" id="3.6.5.3" evidence="7"/>
<evidence type="ECO:0000256" key="6">
    <source>
        <dbReference type="ARBA" id="ARBA00029554"/>
    </source>
</evidence>
<dbReference type="Pfam" id="PF00009">
    <property type="entry name" value="GTP_EFTU"/>
    <property type="match status" value="1"/>
</dbReference>
<dbReference type="PROSITE" id="PS00301">
    <property type="entry name" value="G_TR_1"/>
    <property type="match status" value="1"/>
</dbReference>
<dbReference type="NCBIfam" id="NF009373">
    <property type="entry name" value="PRK12736.1"/>
    <property type="match status" value="1"/>
</dbReference>
<comment type="function">
    <text evidence="7">GTP hydrolase that promotes the GTP-dependent binding of aminoacyl-tRNA to the A-site of ribosomes during protein biosynthesis.</text>
</comment>
<keyword evidence="10" id="KW-1185">Reference proteome</keyword>
<dbReference type="CDD" id="cd03707">
    <property type="entry name" value="EFTU_III"/>
    <property type="match status" value="1"/>
</dbReference>
<keyword evidence="1 7" id="KW-0963">Cytoplasm</keyword>
<feature type="binding site" evidence="7">
    <location>
        <begin position="19"/>
        <end position="26"/>
    </location>
    <ligand>
        <name>GTP</name>
        <dbReference type="ChEBI" id="CHEBI:37565"/>
    </ligand>
</feature>
<dbReference type="InterPro" id="IPR033720">
    <property type="entry name" value="EFTU_2"/>
</dbReference>
<keyword evidence="2 7" id="KW-0547">Nucleotide-binding</keyword>
<dbReference type="NCBIfam" id="TIGR00231">
    <property type="entry name" value="small_GTP"/>
    <property type="match status" value="1"/>
</dbReference>
<dbReference type="Gene3D" id="3.40.50.300">
    <property type="entry name" value="P-loop containing nucleotide triphosphate hydrolases"/>
    <property type="match status" value="1"/>
</dbReference>
<evidence type="ECO:0000256" key="1">
    <source>
        <dbReference type="ARBA" id="ARBA00022490"/>
    </source>
</evidence>
<dbReference type="PANTHER" id="PTHR43721">
    <property type="entry name" value="ELONGATION FACTOR TU-RELATED"/>
    <property type="match status" value="1"/>
</dbReference>
<dbReference type="PANTHER" id="PTHR43721:SF22">
    <property type="entry name" value="ELONGATION FACTOR TU, MITOCHONDRIAL"/>
    <property type="match status" value="1"/>
</dbReference>
<evidence type="ECO:0000256" key="7">
    <source>
        <dbReference type="HAMAP-Rule" id="MF_00118"/>
    </source>
</evidence>
<protein>
    <recommendedName>
        <fullName evidence="6 7">Elongation factor Tu</fullName>
        <shortName evidence="7">EF-Tu</shortName>
        <ecNumber evidence="7">3.6.5.3</ecNumber>
    </recommendedName>
</protein>
<dbReference type="InterPro" id="IPR027417">
    <property type="entry name" value="P-loop_NTPase"/>
</dbReference>
<dbReference type="CDD" id="cd01884">
    <property type="entry name" value="EF_Tu"/>
    <property type="match status" value="1"/>
</dbReference>
<proteinExistence type="inferred from homology"/>
<dbReference type="PROSITE" id="PS51722">
    <property type="entry name" value="G_TR_2"/>
    <property type="match status" value="1"/>
</dbReference>
<feature type="binding site" evidence="7">
    <location>
        <begin position="81"/>
        <end position="85"/>
    </location>
    <ligand>
        <name>GTP</name>
        <dbReference type="ChEBI" id="CHEBI:37565"/>
    </ligand>
</feature>
<dbReference type="RefSeq" id="WP_076560137.1">
    <property type="nucleotide sequence ID" value="NZ_FTMF01000005.1"/>
</dbReference>
<dbReference type="InterPro" id="IPR004160">
    <property type="entry name" value="Transl_elong_EFTu/EF1A_C"/>
</dbReference>
<dbReference type="InterPro" id="IPR041709">
    <property type="entry name" value="EF-Tu_GTP-bd"/>
</dbReference>
<dbReference type="SUPFAM" id="SSF50465">
    <property type="entry name" value="EF-Tu/eEF-1alpha/eIF2-gamma C-terminal domain"/>
    <property type="match status" value="1"/>
</dbReference>
<dbReference type="HAMAP" id="MF_00118_B">
    <property type="entry name" value="EF_Tu_B"/>
    <property type="match status" value="1"/>
</dbReference>
<reference evidence="9 10" key="1">
    <citation type="submission" date="2017-01" db="EMBL/GenBank/DDBJ databases">
        <authorList>
            <person name="Varghese N."/>
            <person name="Submissions S."/>
        </authorList>
    </citation>
    <scope>NUCLEOTIDE SEQUENCE [LARGE SCALE GENOMIC DNA]</scope>
    <source>
        <strain evidence="9 10">ATCC 27950</strain>
    </source>
</reference>
<evidence type="ECO:0000256" key="2">
    <source>
        <dbReference type="ARBA" id="ARBA00022741"/>
    </source>
</evidence>
<accession>A0ABY1JMD0</accession>
<keyword evidence="4 7" id="KW-0648">Protein biosynthesis</keyword>
<evidence type="ECO:0000313" key="10">
    <source>
        <dbReference type="Proteomes" id="UP000185725"/>
    </source>
</evidence>
<evidence type="ECO:0000256" key="3">
    <source>
        <dbReference type="ARBA" id="ARBA00022768"/>
    </source>
</evidence>
<dbReference type="InterPro" id="IPR004161">
    <property type="entry name" value="EFTu-like_2"/>
</dbReference>
<feature type="domain" description="Tr-type G" evidence="8">
    <location>
        <begin position="10"/>
        <end position="213"/>
    </location>
</feature>
<dbReference type="InterPro" id="IPR009000">
    <property type="entry name" value="Transl_B-barrel_sf"/>
</dbReference>
<dbReference type="CDD" id="cd03697">
    <property type="entry name" value="EFTU_II"/>
    <property type="match status" value="1"/>
</dbReference>
<dbReference type="NCBIfam" id="TIGR00485">
    <property type="entry name" value="EF-Tu"/>
    <property type="match status" value="1"/>
</dbReference>
<organism evidence="9 10">
    <name type="scientific">Chryseobacterium indoltheticum</name>
    <dbReference type="NCBI Taxonomy" id="254"/>
    <lineage>
        <taxon>Bacteria</taxon>
        <taxon>Pseudomonadati</taxon>
        <taxon>Bacteroidota</taxon>
        <taxon>Flavobacteriia</taxon>
        <taxon>Flavobacteriales</taxon>
        <taxon>Weeksellaceae</taxon>
        <taxon>Chryseobacterium group</taxon>
        <taxon>Chryseobacterium</taxon>
    </lineage>
</organism>
<dbReference type="GO" id="GO:0003746">
    <property type="term" value="F:translation elongation factor activity"/>
    <property type="evidence" value="ECO:0007669"/>
    <property type="project" value="UniProtKB-KW"/>
</dbReference>
<feature type="binding site" evidence="7">
    <location>
        <position position="26"/>
    </location>
    <ligand>
        <name>Mg(2+)</name>
        <dbReference type="ChEBI" id="CHEBI:18420"/>
    </ligand>
</feature>